<feature type="region of interest" description="Disordered" evidence="1">
    <location>
        <begin position="1"/>
        <end position="61"/>
    </location>
</feature>
<feature type="region of interest" description="Disordered" evidence="1">
    <location>
        <begin position="227"/>
        <end position="610"/>
    </location>
</feature>
<feature type="compositionally biased region" description="Low complexity" evidence="1">
    <location>
        <begin position="42"/>
        <end position="52"/>
    </location>
</feature>
<evidence type="ECO:0000313" key="2">
    <source>
        <dbReference type="EMBL" id="KAF2396711.1"/>
    </source>
</evidence>
<dbReference type="OrthoDB" id="4152802at2759"/>
<feature type="compositionally biased region" description="Basic and acidic residues" evidence="1">
    <location>
        <begin position="241"/>
        <end position="254"/>
    </location>
</feature>
<organism evidence="2 3">
    <name type="scientific">Trichodelitschia bisporula</name>
    <dbReference type="NCBI Taxonomy" id="703511"/>
    <lineage>
        <taxon>Eukaryota</taxon>
        <taxon>Fungi</taxon>
        <taxon>Dikarya</taxon>
        <taxon>Ascomycota</taxon>
        <taxon>Pezizomycotina</taxon>
        <taxon>Dothideomycetes</taxon>
        <taxon>Dothideomycetes incertae sedis</taxon>
        <taxon>Phaeotrichales</taxon>
        <taxon>Phaeotrichaceae</taxon>
        <taxon>Trichodelitschia</taxon>
    </lineage>
</organism>
<protein>
    <submittedName>
        <fullName evidence="2">Uncharacterized protein</fullName>
    </submittedName>
</protein>
<accession>A0A6G1HLC8</accession>
<dbReference type="Proteomes" id="UP000799640">
    <property type="component" value="Unassembled WGS sequence"/>
</dbReference>
<name>A0A6G1HLC8_9PEZI</name>
<keyword evidence="3" id="KW-1185">Reference proteome</keyword>
<reference evidence="2" key="1">
    <citation type="journal article" date="2020" name="Stud. Mycol.">
        <title>101 Dothideomycetes genomes: a test case for predicting lifestyles and emergence of pathogens.</title>
        <authorList>
            <person name="Haridas S."/>
            <person name="Albert R."/>
            <person name="Binder M."/>
            <person name="Bloem J."/>
            <person name="Labutti K."/>
            <person name="Salamov A."/>
            <person name="Andreopoulos B."/>
            <person name="Baker S."/>
            <person name="Barry K."/>
            <person name="Bills G."/>
            <person name="Bluhm B."/>
            <person name="Cannon C."/>
            <person name="Castanera R."/>
            <person name="Culley D."/>
            <person name="Daum C."/>
            <person name="Ezra D."/>
            <person name="Gonzalez J."/>
            <person name="Henrissat B."/>
            <person name="Kuo A."/>
            <person name="Liang C."/>
            <person name="Lipzen A."/>
            <person name="Lutzoni F."/>
            <person name="Magnuson J."/>
            <person name="Mondo S."/>
            <person name="Nolan M."/>
            <person name="Ohm R."/>
            <person name="Pangilinan J."/>
            <person name="Park H.-J."/>
            <person name="Ramirez L."/>
            <person name="Alfaro M."/>
            <person name="Sun H."/>
            <person name="Tritt A."/>
            <person name="Yoshinaga Y."/>
            <person name="Zwiers L.-H."/>
            <person name="Turgeon B."/>
            <person name="Goodwin S."/>
            <person name="Spatafora J."/>
            <person name="Crous P."/>
            <person name="Grigoriev I."/>
        </authorList>
    </citation>
    <scope>NUCLEOTIDE SEQUENCE</scope>
    <source>
        <strain evidence="2">CBS 262.69</strain>
    </source>
</reference>
<feature type="compositionally biased region" description="Basic residues" evidence="1">
    <location>
        <begin position="116"/>
        <end position="127"/>
    </location>
</feature>
<feature type="compositionally biased region" description="Pro residues" evidence="1">
    <location>
        <begin position="371"/>
        <end position="385"/>
    </location>
</feature>
<feature type="compositionally biased region" description="Low complexity" evidence="1">
    <location>
        <begin position="581"/>
        <end position="593"/>
    </location>
</feature>
<feature type="region of interest" description="Disordered" evidence="1">
    <location>
        <begin position="93"/>
        <end position="136"/>
    </location>
</feature>
<gene>
    <name evidence="2" type="ORF">EJ06DRAFT_231018</name>
</gene>
<feature type="compositionally biased region" description="Low complexity" evidence="1">
    <location>
        <begin position="494"/>
        <end position="507"/>
    </location>
</feature>
<evidence type="ECO:0000313" key="3">
    <source>
        <dbReference type="Proteomes" id="UP000799640"/>
    </source>
</evidence>
<evidence type="ECO:0000256" key="1">
    <source>
        <dbReference type="SAM" id="MobiDB-lite"/>
    </source>
</evidence>
<feature type="compositionally biased region" description="Basic and acidic residues" evidence="1">
    <location>
        <begin position="283"/>
        <end position="294"/>
    </location>
</feature>
<sequence length="641" mass="71288">MAFWPFRRKRRRTVSTAPEPAPAPAALYASDPDVKSKDFGHPASPTSPTSPSDPNLYRPLTTLSAEDITALPRARALHTSPHLRPVRHDADIPYDFRLPSSTSLAMRNNEDDTMPRRKPSKKRKRPGDKRLLREEELRAMSAPMRVPSRRGPNLLRKDSRRVRDGLGVGRRGFERPVSQVSLPLEDSVHEDMEAWPPHAVRLSMMNMLAPRPVIRYATMAHLSSSSEQLEQRAASRAHRRPQMEALREDTKIDGLADDLDSSGLREIMERDQRRRDRKRRTHAERVKVKLEEPRKKSKRGRRRREPDVRPATDVQPEPAAQPEPDVQQTADVHQHPEALQKLTIPPMPLLEDNEPEREPEPVPIRDIASPSPTPTPLESPTPTSPLSPRRIGMWASIFRREHSSPHRRSTRHDSGAALSGRSSREPHSPSPMVAGVGMGGVSDAFNKDKGVEFPSEPQSEPEPERSFSNTSRESIMARHAQGALPPAHLYQPPSGSTRSGSVRVGGSIRATSRFREDLPELSVPLQSGTPTPVATPLAVQPPQTPDKTRRHPYRSGSPAEAVLGPSRSLASIDSEGEWLASGGRRVSSRVSSRAGPVEDEEEDEVVRKGGGIARTPTVIWRENRVKSSEGLLREAGDGDDR</sequence>
<proteinExistence type="predicted"/>
<dbReference type="AlphaFoldDB" id="A0A6G1HLC8"/>
<dbReference type="EMBL" id="ML996706">
    <property type="protein sequence ID" value="KAF2396711.1"/>
    <property type="molecule type" value="Genomic_DNA"/>
</dbReference>
<feature type="compositionally biased region" description="Basic residues" evidence="1">
    <location>
        <begin position="1"/>
        <end position="13"/>
    </location>
</feature>